<dbReference type="PROSITE" id="PS51733">
    <property type="entry name" value="BPL_LPL_CATALYTIC"/>
    <property type="match status" value="1"/>
</dbReference>
<organism evidence="3 4">
    <name type="scientific">Bizionia arctica</name>
    <dbReference type="NCBI Taxonomy" id="1495645"/>
    <lineage>
        <taxon>Bacteria</taxon>
        <taxon>Pseudomonadati</taxon>
        <taxon>Bacteroidota</taxon>
        <taxon>Flavobacteriia</taxon>
        <taxon>Flavobacteriales</taxon>
        <taxon>Flavobacteriaceae</taxon>
        <taxon>Bizionia</taxon>
    </lineage>
</organism>
<evidence type="ECO:0000313" key="3">
    <source>
        <dbReference type="EMBL" id="GGG56083.1"/>
    </source>
</evidence>
<keyword evidence="4" id="KW-1185">Reference proteome</keyword>
<gene>
    <name evidence="3" type="primary">birA</name>
    <name evidence="3" type="ORF">GCM10010976_28630</name>
</gene>
<comment type="caution">
    <text evidence="3">The sequence shown here is derived from an EMBL/GenBank/DDBJ whole genome shotgun (WGS) entry which is preliminary data.</text>
</comment>
<dbReference type="RefSeq" id="WP_188466046.1">
    <property type="nucleotide sequence ID" value="NZ_BMFQ01000003.1"/>
</dbReference>
<evidence type="ECO:0000259" key="2">
    <source>
        <dbReference type="PROSITE" id="PS51733"/>
    </source>
</evidence>
<dbReference type="GO" id="GO:0005737">
    <property type="term" value="C:cytoplasm"/>
    <property type="evidence" value="ECO:0007669"/>
    <property type="project" value="TreeGrafter"/>
</dbReference>
<reference evidence="3" key="1">
    <citation type="journal article" date="2014" name="Int. J. Syst. Evol. Microbiol.">
        <title>Complete genome sequence of Corynebacterium casei LMG S-19264T (=DSM 44701T), isolated from a smear-ripened cheese.</title>
        <authorList>
            <consortium name="US DOE Joint Genome Institute (JGI-PGF)"/>
            <person name="Walter F."/>
            <person name="Albersmeier A."/>
            <person name="Kalinowski J."/>
            <person name="Ruckert C."/>
        </authorList>
    </citation>
    <scope>NUCLEOTIDE SEQUENCE</scope>
    <source>
        <strain evidence="3">CGMCC 1.12751</strain>
    </source>
</reference>
<dbReference type="InterPro" id="IPR045864">
    <property type="entry name" value="aa-tRNA-synth_II/BPL/LPL"/>
</dbReference>
<dbReference type="AlphaFoldDB" id="A0A917LSZ5"/>
<name>A0A917LSZ5_9FLAO</name>
<dbReference type="InterPro" id="IPR004143">
    <property type="entry name" value="BPL_LPL_catalytic"/>
</dbReference>
<dbReference type="Proteomes" id="UP000625976">
    <property type="component" value="Unassembled WGS sequence"/>
</dbReference>
<protein>
    <submittedName>
        <fullName evidence="3">Biotin--[acetyl-CoA-carboxylase] ligase</fullName>
    </submittedName>
</protein>
<sequence length="243" mass="27770">MRIIKLNAIDSTNSYLKQLSVEESLVDNTIVVTNYQTKGRGQMGTTWVSEDSKNLMFSVLKDVSWLHADKSFYISMVTSLAIIKSLEYFSIPKLRIKWPNDILSEDMKVCGVLIENVIKHTHLKDSIIGIGLNINQTDFSNLPKATSLRLISGQVFNLDEVMIMIIKEITYYFKLLKAGRFQEIKNLYETLLFRKDKPSTFKDAEGSMFSGFIKSVSNSGNLQVLLEDDIIKEFDLKEISLLY</sequence>
<dbReference type="Gene3D" id="3.30.930.10">
    <property type="entry name" value="Bira Bifunctional Protein, Domain 2"/>
    <property type="match status" value="1"/>
</dbReference>
<dbReference type="GO" id="GO:0004077">
    <property type="term" value="F:biotin--[biotin carboxyl-carrier protein] ligase activity"/>
    <property type="evidence" value="ECO:0007669"/>
    <property type="project" value="InterPro"/>
</dbReference>
<evidence type="ECO:0000256" key="1">
    <source>
        <dbReference type="ARBA" id="ARBA00022598"/>
    </source>
</evidence>
<dbReference type="PANTHER" id="PTHR12835:SF5">
    <property type="entry name" value="BIOTIN--PROTEIN LIGASE"/>
    <property type="match status" value="1"/>
</dbReference>
<dbReference type="SUPFAM" id="SSF55681">
    <property type="entry name" value="Class II aaRS and biotin synthetases"/>
    <property type="match status" value="1"/>
</dbReference>
<dbReference type="Pfam" id="PF03099">
    <property type="entry name" value="BPL_LplA_LipB"/>
    <property type="match status" value="1"/>
</dbReference>
<dbReference type="InterPro" id="IPR004408">
    <property type="entry name" value="Biotin_CoA_COase_ligase"/>
</dbReference>
<dbReference type="NCBIfam" id="TIGR00121">
    <property type="entry name" value="birA_ligase"/>
    <property type="match status" value="1"/>
</dbReference>
<accession>A0A917LSZ5</accession>
<evidence type="ECO:0000313" key="4">
    <source>
        <dbReference type="Proteomes" id="UP000625976"/>
    </source>
</evidence>
<proteinExistence type="predicted"/>
<reference evidence="3" key="2">
    <citation type="submission" date="2020-09" db="EMBL/GenBank/DDBJ databases">
        <authorList>
            <person name="Sun Q."/>
            <person name="Zhou Y."/>
        </authorList>
    </citation>
    <scope>NUCLEOTIDE SEQUENCE</scope>
    <source>
        <strain evidence="3">CGMCC 1.12751</strain>
    </source>
</reference>
<dbReference type="PANTHER" id="PTHR12835">
    <property type="entry name" value="BIOTIN PROTEIN LIGASE"/>
    <property type="match status" value="1"/>
</dbReference>
<dbReference type="EMBL" id="BMFQ01000003">
    <property type="protein sequence ID" value="GGG56083.1"/>
    <property type="molecule type" value="Genomic_DNA"/>
</dbReference>
<dbReference type="CDD" id="cd16442">
    <property type="entry name" value="BPL"/>
    <property type="match status" value="1"/>
</dbReference>
<feature type="domain" description="BPL/LPL catalytic" evidence="2">
    <location>
        <begin position="1"/>
        <end position="177"/>
    </location>
</feature>
<keyword evidence="1 3" id="KW-0436">Ligase</keyword>